<protein>
    <submittedName>
        <fullName evidence="4">Caudovirus, tape measure, N-terminal</fullName>
    </submittedName>
</protein>
<gene>
    <name evidence="4" type="ORF">UFOVP641_32</name>
</gene>
<sequence>MADTRIVVTADTKQAQRALGDLQGALTGLVSGAALGALVQQFAKLADASINLQNKLGLVTQEGQNSNDLFLVMAKSAMALGAPLKDVGDLFFRIANNTKDLSLTQKDQVAITETLIKGFQMTGQSMAETQGAIIQLGQAFSVGTLRGDELNSVLEALPMVADALAEKFNVQRGALKVLGEQGRITSKDLSDAILKSGADIDKAWGQRIPTISQSFARLQTVVDLVTKKFDEQTGASKILSYALLIVAEAVIDISEWFQKWGKVILYVIEAIALIYAPIRIATMVLTRMGSVIGVITGPFIALGEAIAGTGSTISKFIAGIAGGYAAGIIGKFALGINSLFSSDQRTLAEKYDTKLKEINKRLGLDGVEASNRAREASHALTAQQLKDAEAIRKATVDRDEDLKKIIRDAESELVINKFIGDELQIQQAIYSANKSLVRAIKNDKGDIIAYTSALTTEEETQLRLLTAQNIELKRQQDIRQKISSVMTPLRGAMAGVETAGQLGQLMPQQAAMTANQTMFNGLEYLRQQDLISEQAYQIARVNAVVQANASIMEANKKQFENEALMRIQRDTGTKFGYEAQKQMASEAAAFDMKSTNEKTQFALEQGASIFNALGAQNKKAFEAAKAFNIANAIMNTYMGATKALATYPWPFGMIAAAAAVAAGMAQVSQIRAQTYSGRQLGGPVMGNTPYLVGENGPEIFTPNTTGNITRNQDIGGTGAVNINFTIQANDAQGFDDLLVQRRGMITQFVRDALQENGQRSKM</sequence>
<dbReference type="GO" id="GO:0098003">
    <property type="term" value="P:viral tail assembly"/>
    <property type="evidence" value="ECO:0007669"/>
    <property type="project" value="UniProtKB-KW"/>
</dbReference>
<keyword evidence="2" id="KW-0472">Membrane</keyword>
<reference evidence="4" key="1">
    <citation type="submission" date="2020-04" db="EMBL/GenBank/DDBJ databases">
        <authorList>
            <person name="Chiriac C."/>
            <person name="Salcher M."/>
            <person name="Ghai R."/>
            <person name="Kavagutti S V."/>
        </authorList>
    </citation>
    <scope>NUCLEOTIDE SEQUENCE</scope>
</reference>
<feature type="transmembrane region" description="Helical" evidence="2">
    <location>
        <begin position="288"/>
        <end position="310"/>
    </location>
</feature>
<evidence type="ECO:0000256" key="1">
    <source>
        <dbReference type="ARBA" id="ARBA00022465"/>
    </source>
</evidence>
<proteinExistence type="predicted"/>
<keyword evidence="2" id="KW-1133">Transmembrane helix</keyword>
<feature type="transmembrane region" description="Helical" evidence="2">
    <location>
        <begin position="263"/>
        <end position="281"/>
    </location>
</feature>
<dbReference type="EMBL" id="LR796604">
    <property type="protein sequence ID" value="CAB4153859.1"/>
    <property type="molecule type" value="Genomic_DNA"/>
</dbReference>
<keyword evidence="1" id="KW-1188">Viral release from host cell</keyword>
<organism evidence="4">
    <name type="scientific">uncultured Caudovirales phage</name>
    <dbReference type="NCBI Taxonomy" id="2100421"/>
    <lineage>
        <taxon>Viruses</taxon>
        <taxon>Duplodnaviria</taxon>
        <taxon>Heunggongvirae</taxon>
        <taxon>Uroviricota</taxon>
        <taxon>Caudoviricetes</taxon>
        <taxon>Peduoviridae</taxon>
        <taxon>Maltschvirus</taxon>
        <taxon>Maltschvirus maltsch</taxon>
    </lineage>
</organism>
<dbReference type="Pfam" id="PF20155">
    <property type="entry name" value="TMP_3"/>
    <property type="match status" value="1"/>
</dbReference>
<evidence type="ECO:0000256" key="2">
    <source>
        <dbReference type="SAM" id="Phobius"/>
    </source>
</evidence>
<name>A0A6J5NEC1_9CAUD</name>
<dbReference type="NCBIfam" id="TIGR02675">
    <property type="entry name" value="tape_meas_nterm"/>
    <property type="match status" value="1"/>
</dbReference>
<keyword evidence="1" id="KW-1245">Viral tail assembly</keyword>
<evidence type="ECO:0000259" key="3">
    <source>
        <dbReference type="Pfam" id="PF20155"/>
    </source>
</evidence>
<dbReference type="InterPro" id="IPR013491">
    <property type="entry name" value="Tape_meas_N"/>
</dbReference>
<feature type="transmembrane region" description="Helical" evidence="2">
    <location>
        <begin position="316"/>
        <end position="340"/>
    </location>
</feature>
<evidence type="ECO:0000313" key="4">
    <source>
        <dbReference type="EMBL" id="CAB4153859.1"/>
    </source>
</evidence>
<keyword evidence="2" id="KW-0812">Transmembrane</keyword>
<accession>A0A6J5NEC1</accession>
<feature type="domain" description="Tape measure protein N-terminal" evidence="3">
    <location>
        <begin position="40"/>
        <end position="231"/>
    </location>
</feature>